<dbReference type="SUPFAM" id="SSF55729">
    <property type="entry name" value="Acyl-CoA N-acyltransferases (Nat)"/>
    <property type="match status" value="1"/>
</dbReference>
<dbReference type="Proteomes" id="UP000198415">
    <property type="component" value="Unassembled WGS sequence"/>
</dbReference>
<dbReference type="OrthoDB" id="164800at2"/>
<dbReference type="InterPro" id="IPR016181">
    <property type="entry name" value="Acyl_CoA_acyltransferase"/>
</dbReference>
<accession>A0A239FR65</accession>
<evidence type="ECO:0000259" key="1">
    <source>
        <dbReference type="PROSITE" id="PS51186"/>
    </source>
</evidence>
<dbReference type="CDD" id="cd04301">
    <property type="entry name" value="NAT_SF"/>
    <property type="match status" value="1"/>
</dbReference>
<dbReference type="GO" id="GO:0016747">
    <property type="term" value="F:acyltransferase activity, transferring groups other than amino-acyl groups"/>
    <property type="evidence" value="ECO:0007669"/>
    <property type="project" value="InterPro"/>
</dbReference>
<evidence type="ECO:0000313" key="2">
    <source>
        <dbReference type="EMBL" id="SNS59108.1"/>
    </source>
</evidence>
<dbReference type="EMBL" id="FZNR01000019">
    <property type="protein sequence ID" value="SNS59108.1"/>
    <property type="molecule type" value="Genomic_DNA"/>
</dbReference>
<organism evidence="2 3">
    <name type="scientific">Actinoplanes regularis</name>
    <dbReference type="NCBI Taxonomy" id="52697"/>
    <lineage>
        <taxon>Bacteria</taxon>
        <taxon>Bacillati</taxon>
        <taxon>Actinomycetota</taxon>
        <taxon>Actinomycetes</taxon>
        <taxon>Micromonosporales</taxon>
        <taxon>Micromonosporaceae</taxon>
        <taxon>Actinoplanes</taxon>
    </lineage>
</organism>
<proteinExistence type="predicted"/>
<reference evidence="2 3" key="1">
    <citation type="submission" date="2017-06" db="EMBL/GenBank/DDBJ databases">
        <authorList>
            <person name="Kim H.J."/>
            <person name="Triplett B.A."/>
        </authorList>
    </citation>
    <scope>NUCLEOTIDE SEQUENCE [LARGE SCALE GENOMIC DNA]</scope>
    <source>
        <strain evidence="2 3">DSM 43151</strain>
    </source>
</reference>
<feature type="domain" description="N-acetyltransferase" evidence="1">
    <location>
        <begin position="140"/>
        <end position="276"/>
    </location>
</feature>
<dbReference type="PROSITE" id="PS51186">
    <property type="entry name" value="GNAT"/>
    <property type="match status" value="1"/>
</dbReference>
<dbReference type="AlphaFoldDB" id="A0A239FR65"/>
<dbReference type="InterPro" id="IPR000182">
    <property type="entry name" value="GNAT_dom"/>
</dbReference>
<evidence type="ECO:0000313" key="3">
    <source>
        <dbReference type="Proteomes" id="UP000198415"/>
    </source>
</evidence>
<name>A0A239FR65_9ACTN</name>
<keyword evidence="3" id="KW-1185">Reference proteome</keyword>
<sequence>MSVNSIAEPDNLSAVINAAHLLRTYDEQLRTDAETPGAISVARHGPLRLVTFEGGRGFVTYRDLGGADADAIRRLVPEALAHYRADPGISRVEWKTRGHDHAPGLHEALLENGFSADEPESIMLGEARLLAVEVALPEGVTLRRVTEEADVRAMSAMQDEAFGDSLREEMANALLRRLARQDGMELWVAEAEGRIVSAGRLEPVAGTDFAGIWGGATRKEWRGRGIYRALTAARARSALRLGKTLVNSDSTEYSRPILERSGLVKVSTTTPYQWQR</sequence>
<gene>
    <name evidence="2" type="ORF">SAMN06264365_1195</name>
</gene>
<protein>
    <recommendedName>
        <fullName evidence="1">N-acetyltransferase domain-containing protein</fullName>
    </recommendedName>
</protein>
<dbReference type="Pfam" id="PF13673">
    <property type="entry name" value="Acetyltransf_10"/>
    <property type="match status" value="1"/>
</dbReference>
<dbReference type="Gene3D" id="3.40.630.30">
    <property type="match status" value="1"/>
</dbReference>